<evidence type="ECO:0000256" key="4">
    <source>
        <dbReference type="ARBA" id="ARBA00022806"/>
    </source>
</evidence>
<keyword evidence="2 12" id="KW-0547">Nucleotide-binding</keyword>
<dbReference type="KEGG" id="nci:NCTC10296_00681"/>
<protein>
    <recommendedName>
        <fullName evidence="9">DNA 3'-5' helicase</fullName>
        <ecNumber evidence="9">5.6.2.4</ecNumber>
    </recommendedName>
    <alternativeName>
        <fullName evidence="10">DNA 3'-5' helicase II</fullName>
    </alternativeName>
</protein>
<organism evidence="15 16">
    <name type="scientific">Neisseria canis</name>
    <dbReference type="NCBI Taxonomy" id="493"/>
    <lineage>
        <taxon>Bacteria</taxon>
        <taxon>Pseudomonadati</taxon>
        <taxon>Pseudomonadota</taxon>
        <taxon>Betaproteobacteria</taxon>
        <taxon>Neisseriales</taxon>
        <taxon>Neisseriaceae</taxon>
        <taxon>Neisseria</taxon>
    </lineage>
</organism>
<feature type="binding site" evidence="12">
    <location>
        <begin position="33"/>
        <end position="40"/>
    </location>
    <ligand>
        <name>ATP</name>
        <dbReference type="ChEBI" id="CHEBI:30616"/>
    </ligand>
</feature>
<comment type="catalytic activity">
    <reaction evidence="8">
        <text>Couples ATP hydrolysis with the unwinding of duplex DNA by translocating in the 3'-5' direction.</text>
        <dbReference type="EC" id="5.6.2.4"/>
    </reaction>
</comment>
<keyword evidence="3 12" id="KW-0378">Hydrolase</keyword>
<dbReference type="EMBL" id="LR134313">
    <property type="protein sequence ID" value="VEF00091.1"/>
    <property type="molecule type" value="Genomic_DNA"/>
</dbReference>
<name>A0A448D6I2_9NEIS</name>
<evidence type="ECO:0000256" key="9">
    <source>
        <dbReference type="ARBA" id="ARBA00034808"/>
    </source>
</evidence>
<dbReference type="GO" id="GO:0000725">
    <property type="term" value="P:recombinational repair"/>
    <property type="evidence" value="ECO:0007669"/>
    <property type="project" value="TreeGrafter"/>
</dbReference>
<evidence type="ECO:0000256" key="2">
    <source>
        <dbReference type="ARBA" id="ARBA00022741"/>
    </source>
</evidence>
<evidence type="ECO:0000256" key="8">
    <source>
        <dbReference type="ARBA" id="ARBA00034617"/>
    </source>
</evidence>
<dbReference type="GO" id="GO:0033202">
    <property type="term" value="C:DNA helicase complex"/>
    <property type="evidence" value="ECO:0007669"/>
    <property type="project" value="TreeGrafter"/>
</dbReference>
<dbReference type="GO" id="GO:0005829">
    <property type="term" value="C:cytosol"/>
    <property type="evidence" value="ECO:0007669"/>
    <property type="project" value="TreeGrafter"/>
</dbReference>
<dbReference type="Pfam" id="PF21196">
    <property type="entry name" value="PcrA_UvrD_tudor"/>
    <property type="match status" value="1"/>
</dbReference>
<keyword evidence="6" id="KW-0238">DNA-binding</keyword>
<dbReference type="CDD" id="cd18807">
    <property type="entry name" value="SF1_C_UvrD"/>
    <property type="match status" value="1"/>
</dbReference>
<keyword evidence="7" id="KW-0413">Isomerase</keyword>
<evidence type="ECO:0000256" key="10">
    <source>
        <dbReference type="ARBA" id="ARBA00034923"/>
    </source>
</evidence>
<dbReference type="Gene3D" id="1.10.486.10">
    <property type="entry name" value="PCRA, domain 4"/>
    <property type="match status" value="1"/>
</dbReference>
<evidence type="ECO:0000313" key="15">
    <source>
        <dbReference type="EMBL" id="VEF00091.1"/>
    </source>
</evidence>
<dbReference type="Pfam" id="PF00580">
    <property type="entry name" value="UvrD-helicase"/>
    <property type="match status" value="1"/>
</dbReference>
<dbReference type="PANTHER" id="PTHR11070">
    <property type="entry name" value="UVRD / RECB / PCRA DNA HELICASE FAMILY MEMBER"/>
    <property type="match status" value="1"/>
</dbReference>
<comment type="similarity">
    <text evidence="1">Belongs to the helicase family. UvrD subfamily.</text>
</comment>
<evidence type="ECO:0000256" key="1">
    <source>
        <dbReference type="ARBA" id="ARBA00009922"/>
    </source>
</evidence>
<evidence type="ECO:0000256" key="6">
    <source>
        <dbReference type="ARBA" id="ARBA00023125"/>
    </source>
</evidence>
<dbReference type="OrthoDB" id="5905204at2"/>
<evidence type="ECO:0000259" key="14">
    <source>
        <dbReference type="PROSITE" id="PS51217"/>
    </source>
</evidence>
<dbReference type="EC" id="5.6.2.4" evidence="9"/>
<reference evidence="15 16" key="1">
    <citation type="submission" date="2018-12" db="EMBL/GenBank/DDBJ databases">
        <authorList>
            <consortium name="Pathogen Informatics"/>
        </authorList>
    </citation>
    <scope>NUCLEOTIDE SEQUENCE [LARGE SCALE GENOMIC DNA]</scope>
    <source>
        <strain evidence="15 16">NCTC10296</strain>
    </source>
</reference>
<dbReference type="GO" id="GO:0043138">
    <property type="term" value="F:3'-5' DNA helicase activity"/>
    <property type="evidence" value="ECO:0007669"/>
    <property type="project" value="UniProtKB-EC"/>
</dbReference>
<dbReference type="InterPro" id="IPR014016">
    <property type="entry name" value="UvrD-like_ATP-bd"/>
</dbReference>
<dbReference type="CDD" id="cd17932">
    <property type="entry name" value="DEXQc_UvrD"/>
    <property type="match status" value="1"/>
</dbReference>
<dbReference type="Gene3D" id="3.40.50.300">
    <property type="entry name" value="P-loop containing nucleotide triphosphate hydrolases"/>
    <property type="match status" value="2"/>
</dbReference>
<gene>
    <name evidence="15" type="primary">uvrD</name>
    <name evidence="15" type="ORF">NCTC10296_00681</name>
</gene>
<dbReference type="GO" id="GO:0016887">
    <property type="term" value="F:ATP hydrolysis activity"/>
    <property type="evidence" value="ECO:0007669"/>
    <property type="project" value="RHEA"/>
</dbReference>
<dbReference type="Proteomes" id="UP000279284">
    <property type="component" value="Chromosome"/>
</dbReference>
<sequence length="736" mass="81896">MFPESPSSSFLQGLNPEQLAAVTWPPQSALVLAGAGSGKTRVLTTRIAWLLQSGQASVHSIMAVTFTNKAAKEMQMRLGAMLPINVRAMWLGTFHGLCHRFLRLHYRDAGLPAAFQILDSGDQLALIKRMLKALNIAEEIIAPRTLQGFINAQKEAGLRASVLEAQDPHTRRLIECYAEYDTICWREGVVDFAELMLRSYEMLLANETLRRHYQNRFNHILIDEFQDTNKLQYAWLKLMAGESAALFAVGDDDQSIYRFRGAHIGNMNALMDEFDIEAPIKLEQNYRSVGNILAAANAVIENNDERLGKNLRTDAELGDKIRFFSAPTDFDEALFIIDEAKSLQREGWALSDMAVLYRSNAQSRIIEQALFRSGIPYKIYGGLRFYERQEIKHALAYLRLAANPEDDNALLRVINMPPRGIGARTIENIQATASEQGVSLWQAACSMGAKAAKVAAFVRLIENLRNQVGQLSLAEIMSGVIHDSGLVEYYKTQKGDHQDRLDNLDELVNAAVVFKPEESNFEVLPENSAENPAFDVLAFLSNAALESGENQAGEGDDALQLMTVHAAKGLEFDAVFLTGMEESRFPSELSLAERGGLEEERRLMYVAITRARKRLYITMAQQRMLHGQTQFGVVSRFVEEIPEELLHYLSPKKQAVSGYAASGSAFRQASAGKTANYSPPKDFSGFRIGQNVRHAKFGTGVIIDAVDKGESARLTVNFGKEGIKELDTKFAKLEPV</sequence>
<dbReference type="AlphaFoldDB" id="A0A448D6I2"/>
<dbReference type="GO" id="GO:0003677">
    <property type="term" value="F:DNA binding"/>
    <property type="evidence" value="ECO:0007669"/>
    <property type="project" value="UniProtKB-KW"/>
</dbReference>
<accession>A0A448D6I2</accession>
<evidence type="ECO:0000256" key="3">
    <source>
        <dbReference type="ARBA" id="ARBA00022801"/>
    </source>
</evidence>
<evidence type="ECO:0000256" key="11">
    <source>
        <dbReference type="ARBA" id="ARBA00048988"/>
    </source>
</evidence>
<dbReference type="InterPro" id="IPR000212">
    <property type="entry name" value="DNA_helicase_UvrD/REP"/>
</dbReference>
<dbReference type="PANTHER" id="PTHR11070:SF2">
    <property type="entry name" value="ATP-DEPENDENT DNA HELICASE SRS2"/>
    <property type="match status" value="1"/>
</dbReference>
<dbReference type="PROSITE" id="PS51217">
    <property type="entry name" value="UVRD_HELICASE_CTER"/>
    <property type="match status" value="1"/>
</dbReference>
<evidence type="ECO:0000256" key="5">
    <source>
        <dbReference type="ARBA" id="ARBA00022840"/>
    </source>
</evidence>
<evidence type="ECO:0000256" key="12">
    <source>
        <dbReference type="PROSITE-ProRule" id="PRU00560"/>
    </source>
</evidence>
<keyword evidence="16" id="KW-1185">Reference proteome</keyword>
<dbReference type="InterPro" id="IPR027417">
    <property type="entry name" value="P-loop_NTPase"/>
</dbReference>
<comment type="catalytic activity">
    <reaction evidence="11">
        <text>ATP + H2O = ADP + phosphate + H(+)</text>
        <dbReference type="Rhea" id="RHEA:13065"/>
        <dbReference type="ChEBI" id="CHEBI:15377"/>
        <dbReference type="ChEBI" id="CHEBI:15378"/>
        <dbReference type="ChEBI" id="CHEBI:30616"/>
        <dbReference type="ChEBI" id="CHEBI:43474"/>
        <dbReference type="ChEBI" id="CHEBI:456216"/>
        <dbReference type="EC" id="5.6.2.4"/>
    </reaction>
</comment>
<evidence type="ECO:0000256" key="7">
    <source>
        <dbReference type="ARBA" id="ARBA00023235"/>
    </source>
</evidence>
<dbReference type="Gene3D" id="1.10.10.160">
    <property type="match status" value="1"/>
</dbReference>
<feature type="domain" description="UvrD-like helicase C-terminal" evidence="14">
    <location>
        <begin position="290"/>
        <end position="569"/>
    </location>
</feature>
<keyword evidence="5 12" id="KW-0067">ATP-binding</keyword>
<proteinExistence type="inferred from homology"/>
<dbReference type="GO" id="GO:0005524">
    <property type="term" value="F:ATP binding"/>
    <property type="evidence" value="ECO:0007669"/>
    <property type="project" value="UniProtKB-UniRule"/>
</dbReference>
<keyword evidence="4 12" id="KW-0347">Helicase</keyword>
<dbReference type="RefSeq" id="WP_085416099.1">
    <property type="nucleotide sequence ID" value="NZ_CAUJPY010000021.1"/>
</dbReference>
<dbReference type="STRING" id="493.BWD07_03990"/>
<feature type="domain" description="UvrD-like helicase ATP-binding" evidence="13">
    <location>
        <begin position="12"/>
        <end position="289"/>
    </location>
</feature>
<dbReference type="SUPFAM" id="SSF52540">
    <property type="entry name" value="P-loop containing nucleoside triphosphate hydrolases"/>
    <property type="match status" value="1"/>
</dbReference>
<dbReference type="PROSITE" id="PS51198">
    <property type="entry name" value="UVRD_HELICASE_ATP_BIND"/>
    <property type="match status" value="1"/>
</dbReference>
<evidence type="ECO:0000259" key="13">
    <source>
        <dbReference type="PROSITE" id="PS51198"/>
    </source>
</evidence>
<dbReference type="InterPro" id="IPR013986">
    <property type="entry name" value="DExx_box_DNA_helicase_dom_sf"/>
</dbReference>
<dbReference type="Pfam" id="PF13361">
    <property type="entry name" value="UvrD_C"/>
    <property type="match status" value="1"/>
</dbReference>
<evidence type="ECO:0000313" key="16">
    <source>
        <dbReference type="Proteomes" id="UP000279284"/>
    </source>
</evidence>
<dbReference type="InterPro" id="IPR014017">
    <property type="entry name" value="DNA_helicase_UvrD-like_C"/>
</dbReference>